<dbReference type="AlphaFoldDB" id="A0A517V718"/>
<dbReference type="OrthoDB" id="322908at2"/>
<feature type="domain" description="Wadjet protein JetD C-terminal" evidence="1">
    <location>
        <begin position="208"/>
        <end position="375"/>
    </location>
</feature>
<evidence type="ECO:0008006" key="5">
    <source>
        <dbReference type="Google" id="ProtNLM"/>
    </source>
</evidence>
<dbReference type="RefSeq" id="WP_145223935.1">
    <property type="nucleotide sequence ID" value="NZ_CP036343.1"/>
</dbReference>
<dbReference type="InterPro" id="IPR024537">
    <property type="entry name" value="DUF3322"/>
</dbReference>
<reference evidence="3 4" key="1">
    <citation type="submission" date="2019-02" db="EMBL/GenBank/DDBJ databases">
        <title>Deep-cultivation of Planctomycetes and their phenomic and genomic characterization uncovers novel biology.</title>
        <authorList>
            <person name="Wiegand S."/>
            <person name="Jogler M."/>
            <person name="Boedeker C."/>
            <person name="Pinto D."/>
            <person name="Vollmers J."/>
            <person name="Rivas-Marin E."/>
            <person name="Kohn T."/>
            <person name="Peeters S.H."/>
            <person name="Heuer A."/>
            <person name="Rast P."/>
            <person name="Oberbeckmann S."/>
            <person name="Bunk B."/>
            <person name="Jeske O."/>
            <person name="Meyerdierks A."/>
            <person name="Storesund J.E."/>
            <person name="Kallscheuer N."/>
            <person name="Luecker S."/>
            <person name="Lage O.M."/>
            <person name="Pohl T."/>
            <person name="Merkel B.J."/>
            <person name="Hornburger P."/>
            <person name="Mueller R.-W."/>
            <person name="Bruemmer F."/>
            <person name="Labrenz M."/>
            <person name="Spormann A.M."/>
            <person name="Op den Camp H."/>
            <person name="Overmann J."/>
            <person name="Amann R."/>
            <person name="Jetten M.S.M."/>
            <person name="Mascher T."/>
            <person name="Medema M.H."/>
            <person name="Devos D.P."/>
            <person name="Kaster A.-K."/>
            <person name="Ovreas L."/>
            <person name="Rohde M."/>
            <person name="Galperin M.Y."/>
            <person name="Jogler C."/>
        </authorList>
    </citation>
    <scope>NUCLEOTIDE SEQUENCE [LARGE SCALE GENOMIC DNA]</scope>
    <source>
        <strain evidence="3 4">Pan161</strain>
    </source>
</reference>
<proteinExistence type="predicted"/>
<dbReference type="Pfam" id="PF11795">
    <property type="entry name" value="DUF3322"/>
    <property type="match status" value="1"/>
</dbReference>
<dbReference type="Pfam" id="PF09983">
    <property type="entry name" value="JetD_C"/>
    <property type="match status" value="1"/>
</dbReference>
<gene>
    <name evidence="3" type="ORF">Pan161_04200</name>
</gene>
<dbReference type="EMBL" id="CP036343">
    <property type="protein sequence ID" value="QDT88801.1"/>
    <property type="molecule type" value="Genomic_DNA"/>
</dbReference>
<protein>
    <recommendedName>
        <fullName evidence="5">Wadjet protein JetD C-terminal domain-containing protein</fullName>
    </recommendedName>
</protein>
<evidence type="ECO:0000313" key="4">
    <source>
        <dbReference type="Proteomes" id="UP000316855"/>
    </source>
</evidence>
<feature type="domain" description="DUF3322" evidence="2">
    <location>
        <begin position="4"/>
        <end position="185"/>
    </location>
</feature>
<dbReference type="Proteomes" id="UP000316855">
    <property type="component" value="Chromosome"/>
</dbReference>
<dbReference type="InterPro" id="IPR024534">
    <property type="entry name" value="JetD_C"/>
</dbReference>
<evidence type="ECO:0000313" key="3">
    <source>
        <dbReference type="EMBL" id="QDT88801.1"/>
    </source>
</evidence>
<accession>A0A517V718</accession>
<sequence>MITPSEIRKKSLRVYPQFVKSWLTGQQFFPRRVPANLKLPKELSKAKQAIELLRASSKQNRGYGYSIDWEPIKSRSHGLNDFPVAIVLQTQMDLLRLVNAVEEFRTLQNSVEKLRRFQPSLEPWLLESTHWKDLLIAAGKLDELLLLTQYLVDHPRPNCFAREIALPVSTKLIEENKKLLASWLDLLLPRDKIDFKFSRTEFERRYGLRFIQQHLLFRVLDPILQQRLGLRFSELSLPVNSINELQPPPVNVFVVENKVNLLTLPPISNSIAIGGLGKSISLFRDVDWLHRSNIYYWGDLDVEGFEILSQFREVFEHTESMLMDMTTFNTHSDLAITWPNKPGSIPTKLSNSEQEIYHFLLHKKLRLEQERIPQEEIIGFIGELALIM</sequence>
<evidence type="ECO:0000259" key="1">
    <source>
        <dbReference type="Pfam" id="PF09983"/>
    </source>
</evidence>
<evidence type="ECO:0000259" key="2">
    <source>
        <dbReference type="Pfam" id="PF11795"/>
    </source>
</evidence>
<dbReference type="KEGG" id="gax:Pan161_04200"/>
<keyword evidence="4" id="KW-1185">Reference proteome</keyword>
<organism evidence="3 4">
    <name type="scientific">Gimesia algae</name>
    <dbReference type="NCBI Taxonomy" id="2527971"/>
    <lineage>
        <taxon>Bacteria</taxon>
        <taxon>Pseudomonadati</taxon>
        <taxon>Planctomycetota</taxon>
        <taxon>Planctomycetia</taxon>
        <taxon>Planctomycetales</taxon>
        <taxon>Planctomycetaceae</taxon>
        <taxon>Gimesia</taxon>
    </lineage>
</organism>
<name>A0A517V718_9PLAN</name>